<dbReference type="GO" id="GO:0005576">
    <property type="term" value="C:extracellular region"/>
    <property type="evidence" value="ECO:0007669"/>
    <property type="project" value="TreeGrafter"/>
</dbReference>
<evidence type="ECO:0000256" key="2">
    <source>
        <dbReference type="ARBA" id="ARBA00012571"/>
    </source>
</evidence>
<evidence type="ECO:0000256" key="6">
    <source>
        <dbReference type="SAM" id="SignalP"/>
    </source>
</evidence>
<dbReference type="PROSITE" id="PS00530">
    <property type="entry name" value="RNASE_T2_1"/>
    <property type="match status" value="1"/>
</dbReference>
<evidence type="ECO:0000313" key="8">
    <source>
        <dbReference type="Proteomes" id="UP000027002"/>
    </source>
</evidence>
<feature type="compositionally biased region" description="Low complexity" evidence="5">
    <location>
        <begin position="118"/>
        <end position="131"/>
    </location>
</feature>
<keyword evidence="3" id="KW-0540">Nuclease</keyword>
<dbReference type="GO" id="GO:0033897">
    <property type="term" value="F:ribonuclease T2 activity"/>
    <property type="evidence" value="ECO:0007669"/>
    <property type="project" value="UniProtKB-EC"/>
</dbReference>
<dbReference type="Gene3D" id="3.90.730.10">
    <property type="entry name" value="Ribonuclease T2-like"/>
    <property type="match status" value="1"/>
</dbReference>
<evidence type="ECO:0000256" key="5">
    <source>
        <dbReference type="SAM" id="MobiDB-lite"/>
    </source>
</evidence>
<dbReference type="SMR" id="A0A8E5MEC6"/>
<dbReference type="GO" id="GO:0006401">
    <property type="term" value="P:RNA catabolic process"/>
    <property type="evidence" value="ECO:0007669"/>
    <property type="project" value="TreeGrafter"/>
</dbReference>
<comment type="similarity">
    <text evidence="1 4">Belongs to the RNase T2 family.</text>
</comment>
<keyword evidence="8" id="KW-1185">Reference proteome</keyword>
<dbReference type="Pfam" id="PF00445">
    <property type="entry name" value="Ribonuclease_T2"/>
    <property type="match status" value="1"/>
</dbReference>
<evidence type="ECO:0000256" key="4">
    <source>
        <dbReference type="RuleBase" id="RU004328"/>
    </source>
</evidence>
<dbReference type="Proteomes" id="UP000027002">
    <property type="component" value="Chromosome 1"/>
</dbReference>
<feature type="chain" id="PRO_5034028371" description="ribonuclease T2" evidence="6">
    <location>
        <begin position="20"/>
        <end position="325"/>
    </location>
</feature>
<dbReference type="AlphaFoldDB" id="A0A8E5MEC6"/>
<reference evidence="7" key="1">
    <citation type="submission" date="2020-03" db="EMBL/GenBank/DDBJ databases">
        <title>A mixture of massive structural variations and highly conserved coding sequences in Ustilaginoidea virens genome.</title>
        <authorList>
            <person name="Zhang K."/>
            <person name="Zhao Z."/>
            <person name="Zhang Z."/>
            <person name="Li Y."/>
            <person name="Hsiang T."/>
            <person name="Sun W."/>
        </authorList>
    </citation>
    <scope>NUCLEOTIDE SEQUENCE</scope>
    <source>
        <strain evidence="7">UV-8b</strain>
    </source>
</reference>
<feature type="signal peptide" evidence="6">
    <location>
        <begin position="1"/>
        <end position="19"/>
    </location>
</feature>
<dbReference type="PANTHER" id="PTHR11240:SF17">
    <property type="entry name" value="RIBONUCLEASE T2"/>
    <property type="match status" value="1"/>
</dbReference>
<sequence>MRHAGFVVGVAAALAGTAAAGLYPGMTPDNHTCAIVEPVLSCSCEAALDKVKDTCCTETYGGLLVATQLWSTFTGLESHGQLYPKHAWGIHGLWPDFCNGSYTQYCDLSRQYDPKPSPNTTNNKPGGTPVPAYRGEPIDQWFGPYGKLDLLAYMNRYWVSQSDPNWVFWAHEFSKHATCYSTFQAECYGPKAAQHSDLFDFFETVITWQRRLPTFRWLADAGIRPSNSTGYTVSEVQAALTERFGHPPFIGCGGPRFNETEAGRGSADNGRTVLNEVWYYYHVRGTPQRAEGRKLDAAAAGGRLTTCATAEGAVKYYERTEGSEN</sequence>
<evidence type="ECO:0000256" key="1">
    <source>
        <dbReference type="ARBA" id="ARBA00007469"/>
    </source>
</evidence>
<dbReference type="EMBL" id="CP072753">
    <property type="protein sequence ID" value="QUC17206.1"/>
    <property type="molecule type" value="Genomic_DNA"/>
</dbReference>
<evidence type="ECO:0000313" key="7">
    <source>
        <dbReference type="EMBL" id="QUC17206.1"/>
    </source>
</evidence>
<accession>A0A8E5MEC6</accession>
<name>A0A8E5MEC6_USTVR</name>
<dbReference type="GeneID" id="66062225"/>
<dbReference type="GO" id="GO:0003723">
    <property type="term" value="F:RNA binding"/>
    <property type="evidence" value="ECO:0007669"/>
    <property type="project" value="InterPro"/>
</dbReference>
<dbReference type="InterPro" id="IPR036430">
    <property type="entry name" value="RNase_T2-like_sf"/>
</dbReference>
<keyword evidence="3" id="KW-0378">Hydrolase</keyword>
<gene>
    <name evidence="7" type="ORF">UV8b_01447</name>
</gene>
<dbReference type="KEGG" id="uvi:66062225"/>
<dbReference type="EC" id="4.6.1.19" evidence="2"/>
<dbReference type="SUPFAM" id="SSF55895">
    <property type="entry name" value="Ribonuclease Rh-like"/>
    <property type="match status" value="1"/>
</dbReference>
<proteinExistence type="inferred from homology"/>
<dbReference type="PANTHER" id="PTHR11240">
    <property type="entry name" value="RIBONUCLEASE T2"/>
    <property type="match status" value="1"/>
</dbReference>
<organism evidence="7 8">
    <name type="scientific">Ustilaginoidea virens</name>
    <name type="common">Rice false smut fungus</name>
    <name type="synonym">Villosiclava virens</name>
    <dbReference type="NCBI Taxonomy" id="1159556"/>
    <lineage>
        <taxon>Eukaryota</taxon>
        <taxon>Fungi</taxon>
        <taxon>Dikarya</taxon>
        <taxon>Ascomycota</taxon>
        <taxon>Pezizomycotina</taxon>
        <taxon>Sordariomycetes</taxon>
        <taxon>Hypocreomycetidae</taxon>
        <taxon>Hypocreales</taxon>
        <taxon>Clavicipitaceae</taxon>
        <taxon>Ustilaginoidea</taxon>
    </lineage>
</organism>
<dbReference type="InterPro" id="IPR001568">
    <property type="entry name" value="RNase_T2-like"/>
</dbReference>
<keyword evidence="3" id="KW-0255">Endonuclease</keyword>
<feature type="region of interest" description="Disordered" evidence="5">
    <location>
        <begin position="113"/>
        <end position="132"/>
    </location>
</feature>
<dbReference type="InterPro" id="IPR033130">
    <property type="entry name" value="RNase_T2_His_AS_2"/>
</dbReference>
<evidence type="ECO:0000256" key="3">
    <source>
        <dbReference type="ARBA" id="ARBA00022759"/>
    </source>
</evidence>
<dbReference type="RefSeq" id="XP_042994879.1">
    <property type="nucleotide sequence ID" value="XM_043138945.1"/>
</dbReference>
<keyword evidence="6" id="KW-0732">Signal</keyword>
<dbReference type="PROSITE" id="PS00531">
    <property type="entry name" value="RNASE_T2_2"/>
    <property type="match status" value="1"/>
</dbReference>
<dbReference type="InterPro" id="IPR018188">
    <property type="entry name" value="RNase_T2_His_AS_1"/>
</dbReference>
<protein>
    <recommendedName>
        <fullName evidence="2">ribonuclease T2</fullName>
        <ecNumber evidence="2">4.6.1.19</ecNumber>
    </recommendedName>
</protein>
<dbReference type="OrthoDB" id="435754at2759"/>